<organism evidence="1 2">
    <name type="scientific">Heterodera trifolii</name>
    <dbReference type="NCBI Taxonomy" id="157864"/>
    <lineage>
        <taxon>Eukaryota</taxon>
        <taxon>Metazoa</taxon>
        <taxon>Ecdysozoa</taxon>
        <taxon>Nematoda</taxon>
        <taxon>Chromadorea</taxon>
        <taxon>Rhabditida</taxon>
        <taxon>Tylenchina</taxon>
        <taxon>Tylenchomorpha</taxon>
        <taxon>Tylenchoidea</taxon>
        <taxon>Heteroderidae</taxon>
        <taxon>Heteroderinae</taxon>
        <taxon>Heterodera</taxon>
    </lineage>
</organism>
<dbReference type="AlphaFoldDB" id="A0ABD2LB53"/>
<evidence type="ECO:0000313" key="2">
    <source>
        <dbReference type="Proteomes" id="UP001620626"/>
    </source>
</evidence>
<gene>
    <name evidence="1" type="ORF">niasHT_015123</name>
</gene>
<dbReference type="Proteomes" id="UP001620626">
    <property type="component" value="Unassembled WGS sequence"/>
</dbReference>
<name>A0ABD2LB53_9BILA</name>
<evidence type="ECO:0000313" key="1">
    <source>
        <dbReference type="EMBL" id="KAL3111925.1"/>
    </source>
</evidence>
<accession>A0ABD2LB53</accession>
<sequence>MVANHSDIANPNSNEQKIQFSALRRNSMNELSIIEDLNRKEGSSTSASLPTNLSTNLTIHVDEHSQMLMIHPMTEPSVDDKSQQKSTASAPAEFRRAKCLAESAVVKEKPSIRTRLIVCVWCATATDPIKSIDAEEPTDTISKKFNEIGKELDHQVEQFVKNDFPKQILHLDALITKIDENPQKHTDEHFYKQILNETLSLFVSIRSGLLLVLSKLQQLTLNEQILDDKELHDELQATQEIVFTRNQNLVGQIKVLYKYQNDRDTLLRDLKRFQGNAAVLEYDLKCINDHLIYLGNNRGFLLVVLSMLEPNLKHMLTHQKKSNLAQFHDSMYT</sequence>
<dbReference type="EMBL" id="JBICBT010000491">
    <property type="protein sequence ID" value="KAL3111925.1"/>
    <property type="molecule type" value="Genomic_DNA"/>
</dbReference>
<comment type="caution">
    <text evidence="1">The sequence shown here is derived from an EMBL/GenBank/DDBJ whole genome shotgun (WGS) entry which is preliminary data.</text>
</comment>
<proteinExistence type="predicted"/>
<reference evidence="1 2" key="1">
    <citation type="submission" date="2024-10" db="EMBL/GenBank/DDBJ databases">
        <authorList>
            <person name="Kim D."/>
        </authorList>
    </citation>
    <scope>NUCLEOTIDE SEQUENCE [LARGE SCALE GENOMIC DNA]</scope>
    <source>
        <strain evidence="1">BH-2024</strain>
    </source>
</reference>
<keyword evidence="2" id="KW-1185">Reference proteome</keyword>
<protein>
    <submittedName>
        <fullName evidence="1">Uncharacterized protein</fullName>
    </submittedName>
</protein>